<comment type="caution">
    <text evidence="3">The sequence shown here is derived from an EMBL/GenBank/DDBJ whole genome shotgun (WGS) entry which is preliminary data.</text>
</comment>
<dbReference type="InterPro" id="IPR056693">
    <property type="entry name" value="DUF7791"/>
</dbReference>
<reference evidence="3" key="1">
    <citation type="submission" date="2021-10" db="EMBL/GenBank/DDBJ databases">
        <authorList>
            <person name="Piombo E."/>
        </authorList>
    </citation>
    <scope>NUCLEOTIDE SEQUENCE</scope>
</reference>
<dbReference type="EMBL" id="CABFOC020000074">
    <property type="protein sequence ID" value="CAH0057446.1"/>
    <property type="molecule type" value="Genomic_DNA"/>
</dbReference>
<dbReference type="Gene3D" id="3.40.50.300">
    <property type="entry name" value="P-loop containing nucleotide triphosphate hydrolases"/>
    <property type="match status" value="1"/>
</dbReference>
<protein>
    <recommendedName>
        <fullName evidence="2">NACHT domain-containing protein</fullName>
    </recommendedName>
</protein>
<dbReference type="SUPFAM" id="SSF52540">
    <property type="entry name" value="P-loop containing nucleoside triphosphate hydrolases"/>
    <property type="match status" value="1"/>
</dbReference>
<keyword evidence="1" id="KW-0677">Repeat</keyword>
<gene>
    <name evidence="3" type="ORF">CSOL1703_00007227</name>
</gene>
<dbReference type="InterPro" id="IPR056884">
    <property type="entry name" value="NPHP3-like_N"/>
</dbReference>
<dbReference type="Proteomes" id="UP000775872">
    <property type="component" value="Unassembled WGS sequence"/>
</dbReference>
<dbReference type="Pfam" id="PF24883">
    <property type="entry name" value="NPHP3_N"/>
    <property type="match status" value="1"/>
</dbReference>
<evidence type="ECO:0000256" key="1">
    <source>
        <dbReference type="ARBA" id="ARBA00022737"/>
    </source>
</evidence>
<dbReference type="OrthoDB" id="5086500at2759"/>
<proteinExistence type="predicted"/>
<dbReference type="PANTHER" id="PTHR10039:SF5">
    <property type="entry name" value="NACHT DOMAIN-CONTAINING PROTEIN"/>
    <property type="match status" value="1"/>
</dbReference>
<dbReference type="InterPro" id="IPR007111">
    <property type="entry name" value="NACHT_NTPase"/>
</dbReference>
<keyword evidence="4" id="KW-1185">Reference proteome</keyword>
<dbReference type="InterPro" id="IPR027417">
    <property type="entry name" value="P-loop_NTPase"/>
</dbReference>
<organism evidence="3 4">
    <name type="scientific">Clonostachys solani</name>
    <dbReference type="NCBI Taxonomy" id="160281"/>
    <lineage>
        <taxon>Eukaryota</taxon>
        <taxon>Fungi</taxon>
        <taxon>Dikarya</taxon>
        <taxon>Ascomycota</taxon>
        <taxon>Pezizomycotina</taxon>
        <taxon>Sordariomycetes</taxon>
        <taxon>Hypocreomycetidae</taxon>
        <taxon>Hypocreales</taxon>
        <taxon>Bionectriaceae</taxon>
        <taxon>Clonostachys</taxon>
    </lineage>
</organism>
<dbReference type="AlphaFoldDB" id="A0A9N9ZL32"/>
<sequence length="1152" mass="128259">MATGLEALGAASAILQVIQVAASIISNCKKVYDGKPTIDNDLEQYAGRMSDATSSIQSRCKTMAEARPSKYNERLDTLARECLGVANELEAEVRSVTATQKKGSLFKAVNAILKASSQRKKIEGLESTLSRCRAVMETEMMAHICSQSDAIELQQKEEFKELADDVQILVAQISRGHTKVEELVRKENDWTREVVVQESGKTQKAITEHITKEMEALSIDAELKAQRETLLKSLKFPEMNQRYNDLMSSKRASFKRLFASYQALASKNDDAKDTRLSEDSSFEDRSFEDAGRRKDEIDDAWEDFVKWLCSDNSLFCIRGKPGSGKSTLLKFIVDTEKTKELLRQWSPEAAIISHFFWKIGSTPQNSIKGFLCSLVYRILSESSETAKQILDRFPDLSSKVSYHDWSNEELKSVFYFILKNDSRQLCIFVDGLDEISNNDGLFALIKLIEEISKFPNVKICVSSRPETLVTNWLTKQNVPGILLEDLTRPEMREFVQKELKPFVSDTISDNTHSRLVHDLVFKAQGVFLWLHLATRSIVMGIQNGDSHDLLLARLKELPGELKDLYADMWQRLNENSPVYRETAARFFHYALDQKGPVPMFPEVGFPSGFPEVWQATLFQIACAESVETQDSLLREGKTLNASEVIALCNKTTAAIHTRCAGLLRVTPVSMSGDTIQHVGDATSIDVPEASKEIENALFGGVNFIHRTAHDFLTDTEIGQDILRHGALSKREMEFRLVKGLLCLLHFLNSEFGLMGRSGTLVWRAIFLAKDQDQKGIDEAADLLRLIQTQYDKGAIGTDRLFWQKQPPFLSHLTDSNHMDDFVISSLEKADSRELATAVLREAWDPDQSLYYSKNKMPTVKLVQALISMGADPHAYGVNLGQEMGRMEPFAREGSAFTNLLSSGNRSIDDGDHLGSEAARHLLMAAVSMAFTCPDLSGTTLVIARFKETGEVSMLNGTWLTQLGTFLRPTSPGIIYEVDFKFLLLQLLSGLAVDIDEASRGTSRVDELLPRLENPSALIRFIVTIDKESGAKITHKIAPQLSSTAEANDLIARQFAPGTGVHSKPKQPPEGTRAAYKHLISLTKDASTERVGFEAAVRELAGRGLGFCTLLKAGSIPTPSFIEHLEEHFAEFSLTIEELKAAASSGGEGQSKQ</sequence>
<name>A0A9N9ZL32_9HYPO</name>
<evidence type="ECO:0000259" key="2">
    <source>
        <dbReference type="PROSITE" id="PS50837"/>
    </source>
</evidence>
<feature type="domain" description="NACHT" evidence="2">
    <location>
        <begin position="313"/>
        <end position="465"/>
    </location>
</feature>
<evidence type="ECO:0000313" key="4">
    <source>
        <dbReference type="Proteomes" id="UP000775872"/>
    </source>
</evidence>
<dbReference type="PANTHER" id="PTHR10039">
    <property type="entry name" value="AMELOGENIN"/>
    <property type="match status" value="1"/>
</dbReference>
<evidence type="ECO:0000313" key="3">
    <source>
        <dbReference type="EMBL" id="CAH0057446.1"/>
    </source>
</evidence>
<accession>A0A9N9ZL32</accession>
<dbReference type="Pfam" id="PF25053">
    <property type="entry name" value="DUF7791"/>
    <property type="match status" value="1"/>
</dbReference>
<dbReference type="PROSITE" id="PS50837">
    <property type="entry name" value="NACHT"/>
    <property type="match status" value="1"/>
</dbReference>